<dbReference type="EMBL" id="DSIY01000309">
    <property type="protein sequence ID" value="HEG92411.1"/>
    <property type="molecule type" value="Genomic_DNA"/>
</dbReference>
<comment type="pathway">
    <text evidence="1">Carbohydrate metabolism; tricarboxylic acid cycle; isocitrate from oxaloacetate: step 1/2.</text>
</comment>
<dbReference type="Gene3D" id="1.10.230.10">
    <property type="entry name" value="Cytochrome P450-Terp, domain 2"/>
    <property type="match status" value="1"/>
</dbReference>
<dbReference type="CDD" id="cd06100">
    <property type="entry name" value="CCL_ACL-C"/>
    <property type="match status" value="1"/>
</dbReference>
<keyword evidence="4" id="KW-0808">Transferase</keyword>
<dbReference type="NCBIfam" id="NF004869">
    <property type="entry name" value="PRK06224.1-6"/>
    <property type="match status" value="1"/>
</dbReference>
<dbReference type="PANTHER" id="PTHR11739">
    <property type="entry name" value="CITRATE SYNTHASE"/>
    <property type="match status" value="1"/>
</dbReference>
<dbReference type="UniPathway" id="UPA00223"/>
<evidence type="ECO:0000256" key="3">
    <source>
        <dbReference type="ARBA" id="ARBA00012972"/>
    </source>
</evidence>
<dbReference type="PANTHER" id="PTHR11739:SF4">
    <property type="entry name" value="CITRATE SYNTHASE, PEROXISOMAL"/>
    <property type="match status" value="1"/>
</dbReference>
<comment type="similarity">
    <text evidence="2">Belongs to the citrate synthase family.</text>
</comment>
<evidence type="ECO:0000313" key="5">
    <source>
        <dbReference type="EMBL" id="HEG92411.1"/>
    </source>
</evidence>
<dbReference type="GO" id="GO:0006099">
    <property type="term" value="P:tricarboxylic acid cycle"/>
    <property type="evidence" value="ECO:0007669"/>
    <property type="project" value="UniProtKB-UniPathway"/>
</dbReference>
<evidence type="ECO:0000256" key="4">
    <source>
        <dbReference type="ARBA" id="ARBA00022679"/>
    </source>
</evidence>
<dbReference type="InterPro" id="IPR002020">
    <property type="entry name" value="Citrate_synthase"/>
</dbReference>
<gene>
    <name evidence="5" type="ORF">ENP34_13400</name>
</gene>
<dbReference type="InterPro" id="IPR036969">
    <property type="entry name" value="Citrate_synthase_sf"/>
</dbReference>
<protein>
    <recommendedName>
        <fullName evidence="3">citrate synthase (unknown stereospecificity)</fullName>
        <ecNumber evidence="3">2.3.3.16</ecNumber>
    </recommendedName>
</protein>
<sequence length="260" mass="28495">MEPWRTAITDAGAEHIRIRGYDITELMHHASFADTLYLIHRSRLPSPGERRLIDAILIASSDHGPGAPSALAARVAASGNRRAPEAAIAAGILAIGDYHGGAGEQCMVLLAEGIRWAEQEGRTLIEAAERIVDRALERRERLPGLGHRTHQEDPRATLLFALATEHSVAGKGVQLIQAIQREASRRIRPLPINVDGALAAVLFDLGFEPIAARFFFIAGRVAGLTAQVYEELHRERPMRIHVPVEYDGPEARALRSEDAR</sequence>
<reference evidence="5" key="1">
    <citation type="journal article" date="2020" name="mSystems">
        <title>Genome- and Community-Level Interaction Insights into Carbon Utilization and Element Cycling Functions of Hydrothermarchaeota in Hydrothermal Sediment.</title>
        <authorList>
            <person name="Zhou Z."/>
            <person name="Liu Y."/>
            <person name="Xu W."/>
            <person name="Pan J."/>
            <person name="Luo Z.H."/>
            <person name="Li M."/>
        </authorList>
    </citation>
    <scope>NUCLEOTIDE SEQUENCE [LARGE SCALE GENOMIC DNA]</scope>
    <source>
        <strain evidence="5">SpSt-210</strain>
    </source>
</reference>
<dbReference type="GO" id="GO:0036440">
    <property type="term" value="F:citrate synthase activity"/>
    <property type="evidence" value="ECO:0007669"/>
    <property type="project" value="UniProtKB-EC"/>
</dbReference>
<dbReference type="GO" id="GO:0005829">
    <property type="term" value="C:cytosol"/>
    <property type="evidence" value="ECO:0007669"/>
    <property type="project" value="TreeGrafter"/>
</dbReference>
<dbReference type="Gene3D" id="1.10.580.10">
    <property type="entry name" value="Citrate Synthase, domain 1"/>
    <property type="match status" value="1"/>
</dbReference>
<dbReference type="EC" id="2.3.3.16" evidence="3"/>
<dbReference type="AlphaFoldDB" id="A0A831X254"/>
<organism evidence="5">
    <name type="scientific">Thermorudis peleae</name>
    <dbReference type="NCBI Taxonomy" id="1382356"/>
    <lineage>
        <taxon>Bacteria</taxon>
        <taxon>Pseudomonadati</taxon>
        <taxon>Thermomicrobiota</taxon>
        <taxon>Thermomicrobia</taxon>
        <taxon>Thermomicrobia incertae sedis</taxon>
        <taxon>Thermorudis</taxon>
    </lineage>
</organism>
<name>A0A831X254_9BACT</name>
<dbReference type="GO" id="GO:0016829">
    <property type="term" value="F:lyase activity"/>
    <property type="evidence" value="ECO:0007669"/>
    <property type="project" value="UniProtKB-KW"/>
</dbReference>
<comment type="caution">
    <text evidence="5">The sequence shown here is derived from an EMBL/GenBank/DDBJ whole genome shotgun (WGS) entry which is preliminary data.</text>
</comment>
<dbReference type="Pfam" id="PF00285">
    <property type="entry name" value="Citrate_synt"/>
    <property type="match status" value="1"/>
</dbReference>
<proteinExistence type="inferred from homology"/>
<evidence type="ECO:0000256" key="2">
    <source>
        <dbReference type="ARBA" id="ARBA00010566"/>
    </source>
</evidence>
<keyword evidence="5" id="KW-0456">Lyase</keyword>
<dbReference type="InterPro" id="IPR016142">
    <property type="entry name" value="Citrate_synth-like_lrg_a-sub"/>
</dbReference>
<dbReference type="InterPro" id="IPR016143">
    <property type="entry name" value="Citrate_synth-like_sm_a-sub"/>
</dbReference>
<evidence type="ECO:0000256" key="1">
    <source>
        <dbReference type="ARBA" id="ARBA00004751"/>
    </source>
</evidence>
<dbReference type="SUPFAM" id="SSF48256">
    <property type="entry name" value="Citrate synthase"/>
    <property type="match status" value="1"/>
</dbReference>
<accession>A0A831X254</accession>
<dbReference type="GO" id="GO:0005975">
    <property type="term" value="P:carbohydrate metabolic process"/>
    <property type="evidence" value="ECO:0007669"/>
    <property type="project" value="TreeGrafter"/>
</dbReference>